<reference evidence="3" key="1">
    <citation type="submission" date="2018-06" db="EMBL/GenBank/DDBJ databases">
        <title>Genomic Encyclopedia of Type Strains, Phase IV (KMG-V): Genome sequencing to study the core and pangenomes of soil and plant-associated prokaryotes.</title>
        <authorList>
            <person name="Whitman W."/>
        </authorList>
    </citation>
    <scope>NUCLEOTIDE SEQUENCE [LARGE SCALE GENOMIC DNA]</scope>
    <source>
        <strain evidence="3">MLR2-44</strain>
    </source>
</reference>
<evidence type="ECO:0000256" key="2">
    <source>
        <dbReference type="SAM" id="SignalP"/>
    </source>
</evidence>
<comment type="caution">
    <text evidence="3">The sequence shown here is derived from an EMBL/GenBank/DDBJ whole genome shotgun (WGS) entry which is preliminary data.</text>
</comment>
<comment type="similarity">
    <text evidence="1">Belongs to the UPF0065 (bug) family.</text>
</comment>
<proteinExistence type="inferred from homology"/>
<dbReference type="InterPro" id="IPR042100">
    <property type="entry name" value="Bug_dom1"/>
</dbReference>
<dbReference type="EMBL" id="QKZN01000006">
    <property type="protein sequence ID" value="PZX26741.1"/>
    <property type="molecule type" value="Genomic_DNA"/>
</dbReference>
<sequence>MRALLSLFLLSAVVSPAMAQDGYPSRPVTALVGYLPGGAADLVTRKLAAVMAPRFPSGIVVENKPGVGGSLAVSTLAMAKPDGYQFAFVPNSNLALSPQVNSLSYKSPDDVTPVINIVNFAPVMLVPSSSPYQTLQDLLNAAKKAPESLSVGFPGVTTLSHLNLLQFERLAGVQLIDVAQKGWGEGGPQLLGGHITAAIAQPIEAVPYLKSGKMRALGSFSETRQSRLPDVPTMKEQGVAADFGVRYLIVVPKGTPAPVVKYIHDAAKAAMETPEFRKFAADNALDIAYQDGATAREAAWADYRKYTPVLKQSGLLK</sequence>
<feature type="signal peptide" evidence="2">
    <location>
        <begin position="1"/>
        <end position="19"/>
    </location>
</feature>
<dbReference type="Gene3D" id="3.40.190.150">
    <property type="entry name" value="Bordetella uptake gene, domain 1"/>
    <property type="match status" value="1"/>
</dbReference>
<gene>
    <name evidence="3" type="ORF">C7416_10627</name>
</gene>
<keyword evidence="4" id="KW-1185">Reference proteome</keyword>
<dbReference type="InterPro" id="IPR005064">
    <property type="entry name" value="BUG"/>
</dbReference>
<keyword evidence="3" id="KW-0675">Receptor</keyword>
<dbReference type="PANTHER" id="PTHR42928">
    <property type="entry name" value="TRICARBOXYLATE-BINDING PROTEIN"/>
    <property type="match status" value="1"/>
</dbReference>
<name>A0A2W7PLY5_9BURK</name>
<accession>A0A2W7PLY5</accession>
<organism evidence="3 4">
    <name type="scientific">Cupriavidus phytorum</name>
    <dbReference type="NCBI Taxonomy" id="3024399"/>
    <lineage>
        <taxon>Bacteria</taxon>
        <taxon>Pseudomonadati</taxon>
        <taxon>Pseudomonadota</taxon>
        <taxon>Betaproteobacteria</taxon>
        <taxon>Burkholderiales</taxon>
        <taxon>Burkholderiaceae</taxon>
        <taxon>Cupriavidus</taxon>
    </lineage>
</organism>
<protein>
    <submittedName>
        <fullName evidence="3">Tripartite-type tricarboxylate transporter receptor subunit TctC</fullName>
    </submittedName>
</protein>
<feature type="chain" id="PRO_5016030550" evidence="2">
    <location>
        <begin position="20"/>
        <end position="317"/>
    </location>
</feature>
<dbReference type="PANTHER" id="PTHR42928:SF5">
    <property type="entry name" value="BLR1237 PROTEIN"/>
    <property type="match status" value="1"/>
</dbReference>
<dbReference type="Pfam" id="PF03401">
    <property type="entry name" value="TctC"/>
    <property type="match status" value="1"/>
</dbReference>
<evidence type="ECO:0000256" key="1">
    <source>
        <dbReference type="ARBA" id="ARBA00006987"/>
    </source>
</evidence>
<evidence type="ECO:0000313" key="4">
    <source>
        <dbReference type="Proteomes" id="UP000249638"/>
    </source>
</evidence>
<dbReference type="PIRSF" id="PIRSF017082">
    <property type="entry name" value="YflP"/>
    <property type="match status" value="1"/>
</dbReference>
<dbReference type="SUPFAM" id="SSF53850">
    <property type="entry name" value="Periplasmic binding protein-like II"/>
    <property type="match status" value="1"/>
</dbReference>
<evidence type="ECO:0000313" key="3">
    <source>
        <dbReference type="EMBL" id="PZX26741.1"/>
    </source>
</evidence>
<keyword evidence="2" id="KW-0732">Signal</keyword>
<dbReference type="Proteomes" id="UP000249638">
    <property type="component" value="Unassembled WGS sequence"/>
</dbReference>
<dbReference type="AlphaFoldDB" id="A0A2W7PLY5"/>
<dbReference type="Gene3D" id="3.40.190.10">
    <property type="entry name" value="Periplasmic binding protein-like II"/>
    <property type="match status" value="1"/>
</dbReference>
<dbReference type="CDD" id="cd07012">
    <property type="entry name" value="PBP2_Bug_TTT"/>
    <property type="match status" value="1"/>
</dbReference>